<sequence length="268" mass="29042">QVEQIGQILPRLLKLIDYTNKLVRQGEQGKIVTDGLTITLAGRTNVGKSTLFNALLAEERAIVTPIPGTTRDTVEEEATISGVLFRIIDTAGLCEPTGQIEEQGVKRTERAISRADLVLLLLDGSSPLTSEDHALLETNWGKPALVVINKSDLPCKIQQTIPGTVKNAYKISAKNGEGIKQLSHGIVNLLLGGHIPSKQTILLLDVWEQDLLLRVNNLLNSAVGALKNAQSPDMVAEQLRSAHKAAGELQGIDLSEDVLNHIFARFCI</sequence>
<name>X0V402_9ZZZZ</name>
<dbReference type="Pfam" id="PF01926">
    <property type="entry name" value="MMR_HSR1"/>
    <property type="match status" value="1"/>
</dbReference>
<evidence type="ECO:0000256" key="4">
    <source>
        <dbReference type="ARBA" id="ARBA00022741"/>
    </source>
</evidence>
<dbReference type="InterPro" id="IPR027368">
    <property type="entry name" value="MnmE_dom2"/>
</dbReference>
<dbReference type="SUPFAM" id="SSF52540">
    <property type="entry name" value="P-loop containing nucleoside triphosphate hydrolases"/>
    <property type="match status" value="1"/>
</dbReference>
<dbReference type="PROSITE" id="PS51709">
    <property type="entry name" value="G_TRME"/>
    <property type="match status" value="1"/>
</dbReference>
<evidence type="ECO:0000256" key="5">
    <source>
        <dbReference type="ARBA" id="ARBA00022801"/>
    </source>
</evidence>
<dbReference type="GO" id="GO:0005829">
    <property type="term" value="C:cytosol"/>
    <property type="evidence" value="ECO:0007669"/>
    <property type="project" value="TreeGrafter"/>
</dbReference>
<keyword evidence="7" id="KW-0630">Potassium</keyword>
<dbReference type="InterPro" id="IPR006073">
    <property type="entry name" value="GTP-bd"/>
</dbReference>
<comment type="caution">
    <text evidence="10">The sequence shown here is derived from an EMBL/GenBank/DDBJ whole genome shotgun (WGS) entry which is preliminary data.</text>
</comment>
<reference evidence="10" key="1">
    <citation type="journal article" date="2014" name="Front. Microbiol.">
        <title>High frequency of phylogenetically diverse reductive dehalogenase-homologous genes in deep subseafloor sedimentary metagenomes.</title>
        <authorList>
            <person name="Kawai M."/>
            <person name="Futagami T."/>
            <person name="Toyoda A."/>
            <person name="Takaki Y."/>
            <person name="Nishi S."/>
            <person name="Hori S."/>
            <person name="Arai W."/>
            <person name="Tsubouchi T."/>
            <person name="Morono Y."/>
            <person name="Uchiyama I."/>
            <person name="Ito T."/>
            <person name="Fujiyama A."/>
            <person name="Inagaki F."/>
            <person name="Takami H."/>
        </authorList>
    </citation>
    <scope>NUCLEOTIDE SEQUENCE</scope>
    <source>
        <strain evidence="10">Expedition CK06-06</strain>
    </source>
</reference>
<dbReference type="GO" id="GO:0016787">
    <property type="term" value="F:hydrolase activity"/>
    <property type="evidence" value="ECO:0007669"/>
    <property type="project" value="UniProtKB-KW"/>
</dbReference>
<dbReference type="GO" id="GO:0002098">
    <property type="term" value="P:tRNA wobble uridine modification"/>
    <property type="evidence" value="ECO:0007669"/>
    <property type="project" value="TreeGrafter"/>
</dbReference>
<evidence type="ECO:0000256" key="2">
    <source>
        <dbReference type="ARBA" id="ARBA00022694"/>
    </source>
</evidence>
<dbReference type="InterPro" id="IPR031168">
    <property type="entry name" value="G_TrmE"/>
</dbReference>
<feature type="domain" description="TrmE-type G" evidence="9">
    <location>
        <begin position="35"/>
        <end position="191"/>
    </location>
</feature>
<dbReference type="PANTHER" id="PTHR42714">
    <property type="entry name" value="TRNA MODIFICATION GTPASE GTPBP3"/>
    <property type="match status" value="1"/>
</dbReference>
<keyword evidence="2" id="KW-0819">tRNA processing</keyword>
<dbReference type="GO" id="GO:0046872">
    <property type="term" value="F:metal ion binding"/>
    <property type="evidence" value="ECO:0007669"/>
    <property type="project" value="UniProtKB-KW"/>
</dbReference>
<evidence type="ECO:0000259" key="9">
    <source>
        <dbReference type="PROSITE" id="PS51709"/>
    </source>
</evidence>
<keyword evidence="3" id="KW-0479">Metal-binding</keyword>
<proteinExistence type="predicted"/>
<keyword evidence="6" id="KW-0460">Magnesium</keyword>
<accession>X0V402</accession>
<dbReference type="InterPro" id="IPR027417">
    <property type="entry name" value="P-loop_NTPase"/>
</dbReference>
<evidence type="ECO:0000256" key="8">
    <source>
        <dbReference type="ARBA" id="ARBA00023134"/>
    </source>
</evidence>
<evidence type="ECO:0000256" key="6">
    <source>
        <dbReference type="ARBA" id="ARBA00022842"/>
    </source>
</evidence>
<dbReference type="Gene3D" id="3.40.50.300">
    <property type="entry name" value="P-loop containing nucleotide triphosphate hydrolases"/>
    <property type="match status" value="1"/>
</dbReference>
<dbReference type="GO" id="GO:0030488">
    <property type="term" value="P:tRNA methylation"/>
    <property type="evidence" value="ECO:0007669"/>
    <property type="project" value="TreeGrafter"/>
</dbReference>
<organism evidence="10">
    <name type="scientific">marine sediment metagenome</name>
    <dbReference type="NCBI Taxonomy" id="412755"/>
    <lineage>
        <taxon>unclassified sequences</taxon>
        <taxon>metagenomes</taxon>
        <taxon>ecological metagenomes</taxon>
    </lineage>
</organism>
<dbReference type="GO" id="GO:0005525">
    <property type="term" value="F:GTP binding"/>
    <property type="evidence" value="ECO:0007669"/>
    <property type="project" value="UniProtKB-KW"/>
</dbReference>
<dbReference type="Pfam" id="PF12631">
    <property type="entry name" value="MnmE_helical"/>
    <property type="match status" value="1"/>
</dbReference>
<dbReference type="NCBIfam" id="TIGR00231">
    <property type="entry name" value="small_GTP"/>
    <property type="match status" value="1"/>
</dbReference>
<evidence type="ECO:0000256" key="3">
    <source>
        <dbReference type="ARBA" id="ARBA00022723"/>
    </source>
</evidence>
<keyword evidence="5" id="KW-0378">Hydrolase</keyword>
<keyword evidence="1" id="KW-0963">Cytoplasm</keyword>
<dbReference type="SUPFAM" id="SSF116878">
    <property type="entry name" value="TrmE connector domain"/>
    <property type="match status" value="1"/>
</dbReference>
<dbReference type="CDD" id="cd04164">
    <property type="entry name" value="trmE"/>
    <property type="match status" value="1"/>
</dbReference>
<evidence type="ECO:0000313" key="10">
    <source>
        <dbReference type="EMBL" id="GAG07248.1"/>
    </source>
</evidence>
<dbReference type="Gene3D" id="1.20.120.430">
    <property type="entry name" value="tRNA modification GTPase MnmE domain 2"/>
    <property type="match status" value="1"/>
</dbReference>
<dbReference type="FunFam" id="3.40.50.300:FF:001376">
    <property type="entry name" value="tRNA modification GTPase MnmE"/>
    <property type="match status" value="1"/>
</dbReference>
<dbReference type="InterPro" id="IPR005225">
    <property type="entry name" value="Small_GTP-bd"/>
</dbReference>
<dbReference type="PANTHER" id="PTHR42714:SF2">
    <property type="entry name" value="TRNA MODIFICATION GTPASE GTPBP3, MITOCHONDRIAL"/>
    <property type="match status" value="1"/>
</dbReference>
<dbReference type="AlphaFoldDB" id="X0V402"/>
<evidence type="ECO:0000256" key="7">
    <source>
        <dbReference type="ARBA" id="ARBA00022958"/>
    </source>
</evidence>
<feature type="non-terminal residue" evidence="10">
    <location>
        <position position="268"/>
    </location>
</feature>
<feature type="non-terminal residue" evidence="10">
    <location>
        <position position="1"/>
    </location>
</feature>
<protein>
    <recommendedName>
        <fullName evidence="9">TrmE-type G domain-containing protein</fullName>
    </recommendedName>
</protein>
<dbReference type="EMBL" id="BARS01024386">
    <property type="protein sequence ID" value="GAG07248.1"/>
    <property type="molecule type" value="Genomic_DNA"/>
</dbReference>
<keyword evidence="8" id="KW-0342">GTP-binding</keyword>
<keyword evidence="4" id="KW-0547">Nucleotide-binding</keyword>
<dbReference type="InterPro" id="IPR025867">
    <property type="entry name" value="MnmE_helical"/>
</dbReference>
<evidence type="ECO:0000256" key="1">
    <source>
        <dbReference type="ARBA" id="ARBA00022490"/>
    </source>
</evidence>
<gene>
    <name evidence="10" type="ORF">S01H1_38713</name>
</gene>